<accession>A0A8H7TIQ0</accession>
<dbReference type="InterPro" id="IPR053037">
    <property type="entry name" value="Pericyclase_pydY-like"/>
</dbReference>
<organism evidence="1 2">
    <name type="scientific">Bionectria ochroleuca</name>
    <name type="common">Gliocladium roseum</name>
    <dbReference type="NCBI Taxonomy" id="29856"/>
    <lineage>
        <taxon>Eukaryota</taxon>
        <taxon>Fungi</taxon>
        <taxon>Dikarya</taxon>
        <taxon>Ascomycota</taxon>
        <taxon>Pezizomycotina</taxon>
        <taxon>Sordariomycetes</taxon>
        <taxon>Hypocreomycetidae</taxon>
        <taxon>Hypocreales</taxon>
        <taxon>Bionectriaceae</taxon>
        <taxon>Clonostachys</taxon>
    </lineage>
</organism>
<protein>
    <submittedName>
        <fullName evidence="1">Uncharacterized protein</fullName>
    </submittedName>
</protein>
<name>A0A8H7TIQ0_BIOOC</name>
<evidence type="ECO:0000313" key="1">
    <source>
        <dbReference type="EMBL" id="KAF9750211.1"/>
    </source>
</evidence>
<reference evidence="1" key="1">
    <citation type="submission" date="2020-10" db="EMBL/GenBank/DDBJ databases">
        <title>High-Quality Genome Resource of Clonostachys rosea strain S41 by Oxford Nanopore Long-Read Sequencing.</title>
        <authorList>
            <person name="Wang H."/>
        </authorList>
    </citation>
    <scope>NUCLEOTIDE SEQUENCE</scope>
    <source>
        <strain evidence="1">S41</strain>
    </source>
</reference>
<dbReference type="PANTHER" id="PTHR38115:SF1">
    <property type="entry name" value="LIPOCALIN-LIKE DOMAIN-CONTAINING PROTEIN"/>
    <property type="match status" value="1"/>
</dbReference>
<evidence type="ECO:0000313" key="2">
    <source>
        <dbReference type="Proteomes" id="UP000616885"/>
    </source>
</evidence>
<dbReference type="PANTHER" id="PTHR38115">
    <property type="entry name" value="LIPOCALIN-LIKE DOMAIN-CONTAINING PROTEIN"/>
    <property type="match status" value="1"/>
</dbReference>
<dbReference type="AlphaFoldDB" id="A0A8H7TIQ0"/>
<dbReference type="Proteomes" id="UP000616885">
    <property type="component" value="Unassembled WGS sequence"/>
</dbReference>
<comment type="caution">
    <text evidence="1">The sequence shown here is derived from an EMBL/GenBank/DDBJ whole genome shotgun (WGS) entry which is preliminary data.</text>
</comment>
<gene>
    <name evidence="1" type="ORF">IM811_016238</name>
</gene>
<proteinExistence type="predicted"/>
<sequence length="187" mass="21393">MAAPGSKTLHTLDGEWAMNKKLSESIDEVLRLQGLPYFARAAIKLASPSYTIRQSVFPSEDPDSKQETVTCVETVQRLSGVAETTDVRILDDKVLDEKTMFWGKTTKQHGWAQVNEFENEYLREGWLFDGKDSKLMVTYTESKDKGWKGTQVTGFRLVNDERYYCVRILVEKEEKSAVAQLVYDYVC</sequence>
<dbReference type="EMBL" id="JADCTT010000007">
    <property type="protein sequence ID" value="KAF9750211.1"/>
    <property type="molecule type" value="Genomic_DNA"/>
</dbReference>